<name>A0AAW7Q7C6_9BACT</name>
<proteinExistence type="predicted"/>
<protein>
    <recommendedName>
        <fullName evidence="3">BioF2-like acetyltransferase domain-containing protein</fullName>
    </recommendedName>
</protein>
<dbReference type="Proteomes" id="UP001170713">
    <property type="component" value="Unassembled WGS sequence"/>
</dbReference>
<gene>
    <name evidence="1" type="ORF">PJV88_09635</name>
</gene>
<organism evidence="1 2">
    <name type="scientific">Aliarcobacter butzleri</name>
    <dbReference type="NCBI Taxonomy" id="28197"/>
    <lineage>
        <taxon>Bacteria</taxon>
        <taxon>Pseudomonadati</taxon>
        <taxon>Campylobacterota</taxon>
        <taxon>Epsilonproteobacteria</taxon>
        <taxon>Campylobacterales</taxon>
        <taxon>Arcobacteraceae</taxon>
        <taxon>Aliarcobacter</taxon>
    </lineage>
</organism>
<dbReference type="AlphaFoldDB" id="A0AAW7Q7C6"/>
<comment type="caution">
    <text evidence="1">The sequence shown here is derived from an EMBL/GenBank/DDBJ whole genome shotgun (WGS) entry which is preliminary data.</text>
</comment>
<evidence type="ECO:0008006" key="3">
    <source>
        <dbReference type="Google" id="ProtNLM"/>
    </source>
</evidence>
<sequence>MQNLSSKLFEIFSNVDSSKKLIANVDTKVIKYCVDNQEVISTIVDEIKPNCYVVSANSMLIEYSKDELTKLDSKILRTFSYILIKLFENILKIAKIDRLQTLNNYMLSTNFFSNDFENIDLKKLRDIALRNYSNHTLVIRSINKTQNPKLFQELKKDGWIALVSRQVYIFDDFKRCEEHQNYRWDKKLLNDKRYIFKELDLDDFSLFEKAEELYDELYLKKYSKHNVQFKAIYLEELVKKELLHLRLLYDNQENKYVAVVGIIGEDALITAPIVGYDLNYDIKEALYRRVIAYILEYAKTNNYVLNLSSGASSFKLNRGANANLEYMFVYTKHLPFFRRFIWKILSFISNNFYAVLLQRLKL</sequence>
<reference evidence="1" key="2">
    <citation type="submission" date="2023-01" db="EMBL/GenBank/DDBJ databases">
        <authorList>
            <person name="Uljanovas D."/>
        </authorList>
    </citation>
    <scope>NUCLEOTIDE SEQUENCE</scope>
    <source>
        <strain evidence="1">W48</strain>
    </source>
</reference>
<reference evidence="1" key="1">
    <citation type="journal article" date="2023" name="Microorganisms">
        <title>Genomic Characterization of Arcobacter butzleri Strains Isolated from Various Sources in Lithuania.</title>
        <authorList>
            <person name="Uljanovas D."/>
            <person name="Golz G."/>
            <person name="Fleischmann S."/>
            <person name="Kudirkiene E."/>
            <person name="Kasetiene N."/>
            <person name="Grineviciene A."/>
            <person name="Tamuleviciene E."/>
            <person name="Aksomaitiene J."/>
            <person name="Alter T."/>
            <person name="Malakauskas M."/>
        </authorList>
    </citation>
    <scope>NUCLEOTIDE SEQUENCE</scope>
    <source>
        <strain evidence="1">W48</strain>
    </source>
</reference>
<accession>A0AAW7Q7C6</accession>
<dbReference type="RefSeq" id="WP_301343231.1">
    <property type="nucleotide sequence ID" value="NZ_JAQJJC010000016.1"/>
</dbReference>
<evidence type="ECO:0000313" key="2">
    <source>
        <dbReference type="Proteomes" id="UP001170713"/>
    </source>
</evidence>
<dbReference type="EMBL" id="JAQJJC010000016">
    <property type="protein sequence ID" value="MDN5114888.1"/>
    <property type="molecule type" value="Genomic_DNA"/>
</dbReference>
<evidence type="ECO:0000313" key="1">
    <source>
        <dbReference type="EMBL" id="MDN5114888.1"/>
    </source>
</evidence>